<feature type="region of interest" description="Disordered" evidence="10">
    <location>
        <begin position="226"/>
        <end position="255"/>
    </location>
</feature>
<keyword evidence="6" id="KW-0813">Transport</keyword>
<feature type="compositionally biased region" description="Polar residues" evidence="10">
    <location>
        <begin position="240"/>
        <end position="255"/>
    </location>
</feature>
<dbReference type="GO" id="GO:0005634">
    <property type="term" value="C:nucleus"/>
    <property type="evidence" value="ECO:0007669"/>
    <property type="project" value="UniProtKB-SubCell"/>
</dbReference>
<proteinExistence type="inferred from homology"/>
<keyword evidence="8" id="KW-0694">RNA-binding</keyword>
<dbReference type="AlphaFoldDB" id="A0A914RRB7"/>
<evidence type="ECO:0000256" key="2">
    <source>
        <dbReference type="ARBA" id="ARBA00004123"/>
    </source>
</evidence>
<dbReference type="GO" id="GO:0061015">
    <property type="term" value="P:snRNA import into nucleus"/>
    <property type="evidence" value="ECO:0007669"/>
    <property type="project" value="InterPro"/>
</dbReference>
<evidence type="ECO:0000313" key="12">
    <source>
        <dbReference type="Proteomes" id="UP000887564"/>
    </source>
</evidence>
<dbReference type="WBParaSite" id="PEQ_0000886801-mRNA-1">
    <property type="protein sequence ID" value="PEQ_0000886801-mRNA-1"/>
    <property type="gene ID" value="PEQ_0000886801"/>
</dbReference>
<evidence type="ECO:0000259" key="11">
    <source>
        <dbReference type="Pfam" id="PF21974"/>
    </source>
</evidence>
<dbReference type="Pfam" id="PF21974">
    <property type="entry name" value="SPN1_m3Gcap_bd"/>
    <property type="match status" value="1"/>
</dbReference>
<evidence type="ECO:0000256" key="9">
    <source>
        <dbReference type="ARBA" id="ARBA00023242"/>
    </source>
</evidence>
<comment type="similarity">
    <text evidence="4">Belongs to the snurportin family.</text>
</comment>
<dbReference type="CDD" id="cd09232">
    <property type="entry name" value="Snurportin-1_C"/>
    <property type="match status" value="1"/>
</dbReference>
<evidence type="ECO:0000256" key="7">
    <source>
        <dbReference type="ARBA" id="ARBA00022490"/>
    </source>
</evidence>
<feature type="domain" description="Snurportin-1 m3G cap-binding" evidence="11">
    <location>
        <begin position="65"/>
        <end position="228"/>
    </location>
</feature>
<dbReference type="PANTHER" id="PTHR13403:SF6">
    <property type="entry name" value="SNURPORTIN-1"/>
    <property type="match status" value="1"/>
</dbReference>
<evidence type="ECO:0000313" key="13">
    <source>
        <dbReference type="WBParaSite" id="PEQ_0000886801-mRNA-1"/>
    </source>
</evidence>
<name>A0A914RRB7_PAREQ</name>
<evidence type="ECO:0000256" key="1">
    <source>
        <dbReference type="ARBA" id="ARBA00003975"/>
    </source>
</evidence>
<dbReference type="PANTHER" id="PTHR13403">
    <property type="entry name" value="SNURPORTIN1 RNUT1 PROTEIN RNA, U TRANSPORTER 1"/>
    <property type="match status" value="1"/>
</dbReference>
<keyword evidence="9" id="KW-0539">Nucleus</keyword>
<dbReference type="Gene3D" id="3.30.470.30">
    <property type="entry name" value="DNA ligase/mRNA capping enzyme"/>
    <property type="match status" value="1"/>
</dbReference>
<dbReference type="GO" id="GO:0005737">
    <property type="term" value="C:cytoplasm"/>
    <property type="evidence" value="ECO:0007669"/>
    <property type="project" value="UniProtKB-SubCell"/>
</dbReference>
<evidence type="ECO:0000256" key="10">
    <source>
        <dbReference type="SAM" id="MobiDB-lite"/>
    </source>
</evidence>
<evidence type="ECO:0000256" key="3">
    <source>
        <dbReference type="ARBA" id="ARBA00004496"/>
    </source>
</evidence>
<keyword evidence="7" id="KW-0963">Cytoplasm</keyword>
<dbReference type="GO" id="GO:0003723">
    <property type="term" value="F:RNA binding"/>
    <property type="evidence" value="ECO:0007669"/>
    <property type="project" value="UniProtKB-KW"/>
</dbReference>
<keyword evidence="12" id="KW-1185">Reference proteome</keyword>
<sequence length="255" mass="29249">MRHLNVLFVSAGEMDELVTMARFNYANRARNLAMNTFDNEEEEMDVDTKVTSKGKRRRNRYADELMLSEWLVDIPETLSSDWICVPCPVGKRALVVASNGVTNAYSKSGYLLKQFSSYLPGGNRSSCYCIFLSEQSTFYCLDMIAWNDTIVADSDFDCRLFLLSSRITENENFREVSKQFPYRFLCLPTCRCDKSLMEQLMRTEFTFELDGVLFYHTAALYRPGRSPLGHKRQPRRDGSESTVVESLSVNANVES</sequence>
<evidence type="ECO:0000256" key="4">
    <source>
        <dbReference type="ARBA" id="ARBA00007540"/>
    </source>
</evidence>
<dbReference type="InterPro" id="IPR017336">
    <property type="entry name" value="Snurportin-1"/>
</dbReference>
<comment type="subcellular location">
    <subcellularLocation>
        <location evidence="3">Cytoplasm</location>
    </subcellularLocation>
    <subcellularLocation>
        <location evidence="2">Nucleus</location>
    </subcellularLocation>
</comment>
<dbReference type="Proteomes" id="UP000887564">
    <property type="component" value="Unplaced"/>
</dbReference>
<evidence type="ECO:0000256" key="5">
    <source>
        <dbReference type="ARBA" id="ARBA00016034"/>
    </source>
</evidence>
<evidence type="ECO:0000256" key="8">
    <source>
        <dbReference type="ARBA" id="ARBA00022884"/>
    </source>
</evidence>
<protein>
    <recommendedName>
        <fullName evidence="5">Snurportin-1</fullName>
    </recommendedName>
</protein>
<evidence type="ECO:0000256" key="6">
    <source>
        <dbReference type="ARBA" id="ARBA00022448"/>
    </source>
</evidence>
<dbReference type="SUPFAM" id="SSF56091">
    <property type="entry name" value="DNA ligase/mRNA capping enzyme, catalytic domain"/>
    <property type="match status" value="1"/>
</dbReference>
<reference evidence="13" key="1">
    <citation type="submission" date="2022-11" db="UniProtKB">
        <authorList>
            <consortium name="WormBaseParasite"/>
        </authorList>
    </citation>
    <scope>IDENTIFICATION</scope>
</reference>
<organism evidence="12 13">
    <name type="scientific">Parascaris equorum</name>
    <name type="common">Equine roundworm</name>
    <dbReference type="NCBI Taxonomy" id="6256"/>
    <lineage>
        <taxon>Eukaryota</taxon>
        <taxon>Metazoa</taxon>
        <taxon>Ecdysozoa</taxon>
        <taxon>Nematoda</taxon>
        <taxon>Chromadorea</taxon>
        <taxon>Rhabditida</taxon>
        <taxon>Spirurina</taxon>
        <taxon>Ascaridomorpha</taxon>
        <taxon>Ascaridoidea</taxon>
        <taxon>Ascarididae</taxon>
        <taxon>Parascaris</taxon>
    </lineage>
</organism>
<accession>A0A914RRB7</accession>
<comment type="function">
    <text evidence="1">Functions as an U snRNP-specific nuclear import adapter. Involved in the trimethylguanosine (m3G)-cap-dependent nuclear import of U snRNPs. Binds specifically to the terminal m3G-cap U snRNAs.</text>
</comment>
<dbReference type="InterPro" id="IPR047857">
    <property type="entry name" value="Snurportin1_C"/>
</dbReference>